<reference evidence="2" key="1">
    <citation type="submission" date="2009-10" db="EMBL/GenBank/DDBJ databases">
        <title>Diversity of trophic interactions inside an arsenic-rich microbial ecosystem.</title>
        <authorList>
            <person name="Bertin P.N."/>
            <person name="Heinrich-Salmeron A."/>
            <person name="Pelletier E."/>
            <person name="Goulhen-Chollet F."/>
            <person name="Arsene-Ploetze F."/>
            <person name="Gallien S."/>
            <person name="Calteau A."/>
            <person name="Vallenet D."/>
            <person name="Casiot C."/>
            <person name="Chane-Woon-Ming B."/>
            <person name="Giloteaux L."/>
            <person name="Barakat M."/>
            <person name="Bonnefoy V."/>
            <person name="Bruneel O."/>
            <person name="Chandler M."/>
            <person name="Cleiss J."/>
            <person name="Duran R."/>
            <person name="Elbaz-Poulichet F."/>
            <person name="Fonknechten N."/>
            <person name="Lauga B."/>
            <person name="Mornico D."/>
            <person name="Ortet P."/>
            <person name="Schaeffer C."/>
            <person name="Siguier P."/>
            <person name="Alexander Thil Smith A."/>
            <person name="Van Dorsselaer A."/>
            <person name="Weissenbach J."/>
            <person name="Medigue C."/>
            <person name="Le Paslier D."/>
        </authorList>
    </citation>
    <scope>NUCLEOTIDE SEQUENCE</scope>
</reference>
<dbReference type="AlphaFoldDB" id="E6QMH2"/>
<dbReference type="InterPro" id="IPR003806">
    <property type="entry name" value="ATP-grasp_PylC-type"/>
</dbReference>
<organism evidence="2">
    <name type="scientific">mine drainage metagenome</name>
    <dbReference type="NCBI Taxonomy" id="410659"/>
    <lineage>
        <taxon>unclassified sequences</taxon>
        <taxon>metagenomes</taxon>
        <taxon>ecological metagenomes</taxon>
    </lineage>
</organism>
<dbReference type="GO" id="GO:0005524">
    <property type="term" value="F:ATP binding"/>
    <property type="evidence" value="ECO:0007669"/>
    <property type="project" value="InterPro"/>
</dbReference>
<dbReference type="Gene3D" id="3.30.470.20">
    <property type="entry name" value="ATP-grasp fold, B domain"/>
    <property type="match status" value="1"/>
</dbReference>
<protein>
    <recommendedName>
        <fullName evidence="1">ATP-grasp domain-containing protein</fullName>
    </recommendedName>
</protein>
<dbReference type="PROSITE" id="PS50975">
    <property type="entry name" value="ATP_GRASP"/>
    <property type="match status" value="1"/>
</dbReference>
<evidence type="ECO:0000259" key="1">
    <source>
        <dbReference type="PROSITE" id="PS50975"/>
    </source>
</evidence>
<gene>
    <name evidence="2" type="ORF">CARN6_1909</name>
</gene>
<comment type="caution">
    <text evidence="2">The sequence shown here is derived from an EMBL/GenBank/DDBJ whole genome shotgun (WGS) entry which is preliminary data.</text>
</comment>
<dbReference type="EMBL" id="CABQ01000219">
    <property type="protein sequence ID" value="CBI08443.1"/>
    <property type="molecule type" value="Genomic_DNA"/>
</dbReference>
<dbReference type="InterPro" id="IPR011761">
    <property type="entry name" value="ATP-grasp"/>
</dbReference>
<feature type="domain" description="ATP-grasp" evidence="1">
    <location>
        <begin position="145"/>
        <end position="359"/>
    </location>
</feature>
<proteinExistence type="predicted"/>
<evidence type="ECO:0000313" key="2">
    <source>
        <dbReference type="EMBL" id="CBI08443.1"/>
    </source>
</evidence>
<dbReference type="Pfam" id="PF02655">
    <property type="entry name" value="ATP-grasp_3"/>
    <property type="match status" value="1"/>
</dbReference>
<dbReference type="SUPFAM" id="SSF56059">
    <property type="entry name" value="Glutathione synthetase ATP-binding domain-like"/>
    <property type="match status" value="1"/>
</dbReference>
<sequence length="468" mass="51316">MYPPAQLPRTDSSKSLADIRHAVSAGAAPLSVLIHATNWWPQAARLAMCFRDKGTLVYAIAPPAHPLFLVSHLCGQYAYDPSDIKQSLIRAIESSRAQVIVPVDDRAVWQLHDLAASHPKFRPLIERSLGSSVFFTVMRSRCKLLEVARSLAIICPETMLIENAQQLAVVAKSRLFPLVLKRDGTYSGLGVLVANSERQLMHGYRRMLRKNSPLRRWKSYLLDSDPCALFVPETLPPSEITLQEFIPGTPANALFACHQGAVVASMQVKSICSTSATGAALVVERIHDERILEAGQKLAAQLQISGFFGLDFILQAETGVPCLLELNPRATQLGHLALDPSGPAALASNGFSTLAEAMYRTWTNTSRDAPASVSNGSSQATFPNQVAFHAHIAFYPQSLMLGPESEILASAVLDRPVGEPLLLEDLTRPAWPQRRRRYRIYRAILSLAGSISSLPRRLVRGSFPSESR</sequence>
<accession>E6QMH2</accession>
<dbReference type="GO" id="GO:0046872">
    <property type="term" value="F:metal ion binding"/>
    <property type="evidence" value="ECO:0007669"/>
    <property type="project" value="InterPro"/>
</dbReference>
<name>E6QMH2_9ZZZZ</name>